<sequence>MHTRQSASNLKGQNLEKYSFRTRDHLPSPLSFSIFDRKDEDAEKKEGKPYEVSLVLAVVVKKLVGNMTVKIKEPLQTACGTPSPPSPNARSGIFTDAFACPTTMTTTATTTVINDEASVKVDESLLLPYSFGGTLNDRKTWFGRKADDYLILGRTMTSLASIQATRFVEGVLVLCLKACGRRFHGWYGAHQDCFVGNQPLDGAPVAIQLEHIVLSLELQLSPKCTTSPKGLHNALVINLFDMCDNKYIR</sequence>
<evidence type="ECO:0000313" key="2">
    <source>
        <dbReference type="Proteomes" id="UP000054279"/>
    </source>
</evidence>
<protein>
    <submittedName>
        <fullName evidence="1">Uncharacterized protein</fullName>
    </submittedName>
</protein>
<gene>
    <name evidence="1" type="ORF">M422DRAFT_257671</name>
</gene>
<proteinExistence type="predicted"/>
<dbReference type="EMBL" id="KN837151">
    <property type="protein sequence ID" value="KIJ39606.1"/>
    <property type="molecule type" value="Genomic_DNA"/>
</dbReference>
<evidence type="ECO:0000313" key="1">
    <source>
        <dbReference type="EMBL" id="KIJ39606.1"/>
    </source>
</evidence>
<reference evidence="1 2" key="1">
    <citation type="submission" date="2014-06" db="EMBL/GenBank/DDBJ databases">
        <title>Evolutionary Origins and Diversification of the Mycorrhizal Mutualists.</title>
        <authorList>
            <consortium name="DOE Joint Genome Institute"/>
            <consortium name="Mycorrhizal Genomics Consortium"/>
            <person name="Kohler A."/>
            <person name="Kuo A."/>
            <person name="Nagy L.G."/>
            <person name="Floudas D."/>
            <person name="Copeland A."/>
            <person name="Barry K.W."/>
            <person name="Cichocki N."/>
            <person name="Veneault-Fourrey C."/>
            <person name="LaButti K."/>
            <person name="Lindquist E.A."/>
            <person name="Lipzen A."/>
            <person name="Lundell T."/>
            <person name="Morin E."/>
            <person name="Murat C."/>
            <person name="Riley R."/>
            <person name="Ohm R."/>
            <person name="Sun H."/>
            <person name="Tunlid A."/>
            <person name="Henrissat B."/>
            <person name="Grigoriev I.V."/>
            <person name="Hibbett D.S."/>
            <person name="Martin F."/>
        </authorList>
    </citation>
    <scope>NUCLEOTIDE SEQUENCE [LARGE SCALE GENOMIC DNA]</scope>
    <source>
        <strain evidence="1 2">SS14</strain>
    </source>
</reference>
<dbReference type="Proteomes" id="UP000054279">
    <property type="component" value="Unassembled WGS sequence"/>
</dbReference>
<accession>A0A0C9VP53</accession>
<name>A0A0C9VP53_SPHS4</name>
<dbReference type="AlphaFoldDB" id="A0A0C9VP53"/>
<keyword evidence="2" id="KW-1185">Reference proteome</keyword>
<dbReference type="HOGENOM" id="CLU_1116356_0_0_1"/>
<organism evidence="1 2">
    <name type="scientific">Sphaerobolus stellatus (strain SS14)</name>
    <dbReference type="NCBI Taxonomy" id="990650"/>
    <lineage>
        <taxon>Eukaryota</taxon>
        <taxon>Fungi</taxon>
        <taxon>Dikarya</taxon>
        <taxon>Basidiomycota</taxon>
        <taxon>Agaricomycotina</taxon>
        <taxon>Agaricomycetes</taxon>
        <taxon>Phallomycetidae</taxon>
        <taxon>Geastrales</taxon>
        <taxon>Sphaerobolaceae</taxon>
        <taxon>Sphaerobolus</taxon>
    </lineage>
</organism>